<gene>
    <name evidence="1" type="ORF">PSON_ATCC_30995.1.T1150012</name>
</gene>
<accession>A0A8S1QQ06</accession>
<dbReference type="EMBL" id="CAJJDN010000115">
    <property type="protein sequence ID" value="CAD8117788.1"/>
    <property type="molecule type" value="Genomic_DNA"/>
</dbReference>
<evidence type="ECO:0000313" key="2">
    <source>
        <dbReference type="Proteomes" id="UP000692954"/>
    </source>
</evidence>
<comment type="caution">
    <text evidence="1">The sequence shown here is derived from an EMBL/GenBank/DDBJ whole genome shotgun (WGS) entry which is preliminary data.</text>
</comment>
<proteinExistence type="predicted"/>
<name>A0A8S1QQ06_9CILI</name>
<evidence type="ECO:0000313" key="1">
    <source>
        <dbReference type="EMBL" id="CAD8117788.1"/>
    </source>
</evidence>
<reference evidence="1" key="1">
    <citation type="submission" date="2021-01" db="EMBL/GenBank/DDBJ databases">
        <authorList>
            <consortium name="Genoscope - CEA"/>
            <person name="William W."/>
        </authorList>
    </citation>
    <scope>NUCLEOTIDE SEQUENCE</scope>
</reference>
<dbReference type="Proteomes" id="UP000692954">
    <property type="component" value="Unassembled WGS sequence"/>
</dbReference>
<organism evidence="1 2">
    <name type="scientific">Paramecium sonneborni</name>
    <dbReference type="NCBI Taxonomy" id="65129"/>
    <lineage>
        <taxon>Eukaryota</taxon>
        <taxon>Sar</taxon>
        <taxon>Alveolata</taxon>
        <taxon>Ciliophora</taxon>
        <taxon>Intramacronucleata</taxon>
        <taxon>Oligohymenophorea</taxon>
        <taxon>Peniculida</taxon>
        <taxon>Parameciidae</taxon>
        <taxon>Paramecium</taxon>
    </lineage>
</organism>
<dbReference type="AlphaFoldDB" id="A0A8S1QQ06"/>
<keyword evidence="2" id="KW-1185">Reference proteome</keyword>
<protein>
    <submittedName>
        <fullName evidence="1">Uncharacterized protein</fullName>
    </submittedName>
</protein>
<sequence length="337" mass="40815">MQDRQYLNFFHWIHKKKNTNKVSKNNQGAISSQLPEIQKKKIKNDMFRYSLEFQEILQVEQDERYQYLIKNGTIKKIQNEGNIIFSELQQIPGIWVWYRRKINYFDFHRYHCWKEKKNQKYQHFNTIEQVRVKISLKIKSFIITKKIKLERFIIQINYKYQKYQLHNNKITNLDGLNKLRNSLIQKVEGLENLASLIELNLKINQIELIDQIQENNPISSTLDGKSIYSIKQDILLLEFPRTPILHQHLIDIQKITIQNNPINSCSLCFHFLYIEFLLQFKQTAKMQEMKIDKNQIAYLEFDKALIIQEKKLNIDNTRQFKSYKKNQLYFKIFQKAE</sequence>